<evidence type="ECO:0000313" key="1">
    <source>
        <dbReference type="EMBL" id="TNC73736.1"/>
    </source>
</evidence>
<dbReference type="PROSITE" id="PS51257">
    <property type="entry name" value="PROKAR_LIPOPROTEIN"/>
    <property type="match status" value="1"/>
</dbReference>
<dbReference type="AlphaFoldDB" id="A0A5C4NKT3"/>
<dbReference type="Proteomes" id="UP000305709">
    <property type="component" value="Unassembled WGS sequence"/>
</dbReference>
<comment type="caution">
    <text evidence="1">The sequence shown here is derived from an EMBL/GenBank/DDBJ whole genome shotgun (WGS) entry which is preliminary data.</text>
</comment>
<keyword evidence="2" id="KW-1185">Reference proteome</keyword>
<organism evidence="1 2">
    <name type="scientific">Rubellimicrobium roseum</name>
    <dbReference type="NCBI Taxonomy" id="687525"/>
    <lineage>
        <taxon>Bacteria</taxon>
        <taxon>Pseudomonadati</taxon>
        <taxon>Pseudomonadota</taxon>
        <taxon>Alphaproteobacteria</taxon>
        <taxon>Rhodobacterales</taxon>
        <taxon>Roseobacteraceae</taxon>
        <taxon>Rubellimicrobium</taxon>
    </lineage>
</organism>
<protein>
    <recommendedName>
        <fullName evidence="3">Lipoprotein</fullName>
    </recommendedName>
</protein>
<gene>
    <name evidence="1" type="ORF">FHG71_04460</name>
</gene>
<proteinExistence type="predicted"/>
<dbReference type="EMBL" id="VDFV01000003">
    <property type="protein sequence ID" value="TNC73736.1"/>
    <property type="molecule type" value="Genomic_DNA"/>
</dbReference>
<accession>A0A5C4NKT3</accession>
<evidence type="ECO:0008006" key="3">
    <source>
        <dbReference type="Google" id="ProtNLM"/>
    </source>
</evidence>
<name>A0A5C4NKT3_9RHOB</name>
<reference evidence="1 2" key="1">
    <citation type="submission" date="2019-06" db="EMBL/GenBank/DDBJ databases">
        <authorList>
            <person name="Jiang L."/>
        </authorList>
    </citation>
    <scope>NUCLEOTIDE SEQUENCE [LARGE SCALE GENOMIC DNA]</scope>
    <source>
        <strain evidence="1 2">YIM 48858</strain>
    </source>
</reference>
<dbReference type="RefSeq" id="WP_139080419.1">
    <property type="nucleotide sequence ID" value="NZ_VDFV01000003.1"/>
</dbReference>
<evidence type="ECO:0000313" key="2">
    <source>
        <dbReference type="Proteomes" id="UP000305709"/>
    </source>
</evidence>
<sequence length="129" mass="13585">MKRSGLLGLAGAVLLTACGGLEIAPDGSATVPYMDRDWTVRRVEAEPRPDLSDGALLRLPDGGLAVPPDAAFVDQGPAIRVRGGVTRPAASDVLALYCQERGLDVAPGWRGAPVRFDDTGAEFVFYTDC</sequence>